<dbReference type="RefSeq" id="WP_013574546.1">
    <property type="nucleotide sequence ID" value="NC_015061.1"/>
</dbReference>
<dbReference type="AlphaFoldDB" id="A0A0H3F6M2"/>
<accession>A0A0H3F6M2</accession>
<dbReference type="KEGG" id="rah:Rahaq_1218"/>
<keyword evidence="1" id="KW-0472">Membrane</keyword>
<evidence type="ECO:0000313" key="2">
    <source>
        <dbReference type="EMBL" id="ADW72841.1"/>
    </source>
</evidence>
<proteinExistence type="predicted"/>
<organism evidence="2 3">
    <name type="scientific">Rahnella sp. (strain Y9602)</name>
    <dbReference type="NCBI Taxonomy" id="2703885"/>
    <lineage>
        <taxon>Bacteria</taxon>
        <taxon>Pseudomonadati</taxon>
        <taxon>Pseudomonadota</taxon>
        <taxon>Gammaproteobacteria</taxon>
        <taxon>Enterobacterales</taxon>
        <taxon>Yersiniaceae</taxon>
        <taxon>Rahnella</taxon>
    </lineage>
</organism>
<dbReference type="eggNOG" id="ENOG5033019">
    <property type="taxonomic scope" value="Bacteria"/>
</dbReference>
<dbReference type="GeneID" id="95418082"/>
<sequence length="161" mass="17812" precursor="true">MLSLRHIHHRHLHVPAWLGIVAILMLFIAPVISKSLVAEGAQHMMMSGMVMSDMDMDMPDADMADMNMSGHHASSMEHCQKQTCKSAPQDAVKAMLSGEMSDAACGYCVLLVHLPMLDLQAMPMLWSLDFSSRAPPRAVIQRLIPSLFFTDSQPRAPPVFL</sequence>
<gene>
    <name evidence="2" type="ordered locus">Rahaq_1218</name>
</gene>
<dbReference type="OrthoDB" id="6507184at2"/>
<dbReference type="Pfam" id="PF11162">
    <property type="entry name" value="DUF2946"/>
    <property type="match status" value="2"/>
</dbReference>
<keyword evidence="1" id="KW-1133">Transmembrane helix</keyword>
<protein>
    <recommendedName>
        <fullName evidence="4">DUF2946 domain-containing protein</fullName>
    </recommendedName>
</protein>
<evidence type="ECO:0008006" key="4">
    <source>
        <dbReference type="Google" id="ProtNLM"/>
    </source>
</evidence>
<evidence type="ECO:0000256" key="1">
    <source>
        <dbReference type="SAM" id="Phobius"/>
    </source>
</evidence>
<evidence type="ECO:0000313" key="3">
    <source>
        <dbReference type="Proteomes" id="UP000007257"/>
    </source>
</evidence>
<dbReference type="EMBL" id="CP002505">
    <property type="protein sequence ID" value="ADW72841.1"/>
    <property type="molecule type" value="Genomic_DNA"/>
</dbReference>
<reference evidence="2 3" key="2">
    <citation type="journal article" date="2012" name="J. Bacteriol.">
        <title>Complete Genome Sequence of Rahnella sp. Strain Y9602, a Gammaproteobacterium Isolate from Metal- and Radionuclide-Contaminated Soil.</title>
        <authorList>
            <person name="Martinez R.J."/>
            <person name="Bruce D."/>
            <person name="Detter C."/>
            <person name="Goodwin L.A."/>
            <person name="Han J."/>
            <person name="Han C.S."/>
            <person name="Held B."/>
            <person name="Land M.L."/>
            <person name="Mikhailova N."/>
            <person name="Nolan M."/>
            <person name="Pennacchio L."/>
            <person name="Pitluck S."/>
            <person name="Tapia R."/>
            <person name="Woyke T."/>
            <person name="Sobecky P.A."/>
        </authorList>
    </citation>
    <scope>NUCLEOTIDE SEQUENCE [LARGE SCALE GENOMIC DNA]</scope>
    <source>
        <strain evidence="2 3">Y9602</strain>
    </source>
</reference>
<reference evidence="3" key="1">
    <citation type="submission" date="2011-01" db="EMBL/GenBank/DDBJ databases">
        <title>Complete sequence of chromosome of Rahnella sp. Y9602.</title>
        <authorList>
            <consortium name="US DOE Joint Genome Institute"/>
            <person name="Lucas S."/>
            <person name="Copeland A."/>
            <person name="Lapidus A."/>
            <person name="Cheng J.-F."/>
            <person name="Goodwin L."/>
            <person name="Pitluck S."/>
            <person name="Lu M."/>
            <person name="Detter J.C."/>
            <person name="Han C."/>
            <person name="Tapia R."/>
            <person name="Land M."/>
            <person name="Hauser L."/>
            <person name="Kyrpides N."/>
            <person name="Ivanova N."/>
            <person name="Ovchinnikova G."/>
            <person name="Pagani I."/>
            <person name="Sobecky P.A."/>
            <person name="Martinez R.J."/>
            <person name="Woyke T."/>
        </authorList>
    </citation>
    <scope>NUCLEOTIDE SEQUENCE [LARGE SCALE GENOMIC DNA]</scope>
    <source>
        <strain evidence="3">Y9602</strain>
    </source>
</reference>
<dbReference type="HOGENOM" id="CLU_128802_0_0_6"/>
<dbReference type="InterPro" id="IPR021333">
    <property type="entry name" value="DUF2946"/>
</dbReference>
<name>A0A0H3F6M2_RAHSY</name>
<feature type="transmembrane region" description="Helical" evidence="1">
    <location>
        <begin position="12"/>
        <end position="32"/>
    </location>
</feature>
<dbReference type="Proteomes" id="UP000007257">
    <property type="component" value="Chromosome"/>
</dbReference>
<keyword evidence="1" id="KW-0812">Transmembrane</keyword>